<name>A0ABS4NSA3_9BACL</name>
<evidence type="ECO:0000256" key="1">
    <source>
        <dbReference type="SAM" id="MobiDB-lite"/>
    </source>
</evidence>
<keyword evidence="3" id="KW-1185">Reference proteome</keyword>
<comment type="caution">
    <text evidence="2">The sequence shown here is derived from an EMBL/GenBank/DDBJ whole genome shotgun (WGS) entry which is preliminary data.</text>
</comment>
<feature type="region of interest" description="Disordered" evidence="1">
    <location>
        <begin position="1"/>
        <end position="24"/>
    </location>
</feature>
<accession>A0ABS4NSA3</accession>
<sequence>MNYRNEDSNSSAHPSGYRHLPQPYPYSHYHYLVRSESTEETAPRIAKNSATAGNTQTVRASEPPAAPHKLENDHAEDNMDGWQQIQNASKPQTVLESGHPATANKPVDGHPGASQAGGKGIHVDVGGELGGKHGIGMNAGGNLAYSGASIQADGHIGSSSYGIEAQGDTHVGNGQGLGVNAEAQAFGKYGVAAQGKAQLGGGQGADVKLGAQAGGDHGLNADAGAHLGLSQGAGFDSHVQLGGNKGIGAEAKAQFGGGEGAGIGVGGQLGKYNGQLSFKIGGKEQEPKDSQED</sequence>
<reference evidence="2 3" key="1">
    <citation type="submission" date="2021-03" db="EMBL/GenBank/DDBJ databases">
        <title>Genomic Encyclopedia of Type Strains, Phase IV (KMG-IV): sequencing the most valuable type-strain genomes for metagenomic binning, comparative biology and taxonomic classification.</title>
        <authorList>
            <person name="Goeker M."/>
        </authorList>
    </citation>
    <scope>NUCLEOTIDE SEQUENCE [LARGE SCALE GENOMIC DNA]</scope>
    <source>
        <strain evidence="2 3">DSM 101953</strain>
    </source>
</reference>
<feature type="region of interest" description="Disordered" evidence="1">
    <location>
        <begin position="37"/>
        <end position="74"/>
    </location>
</feature>
<protein>
    <submittedName>
        <fullName evidence="2">Uncharacterized protein</fullName>
    </submittedName>
</protein>
<dbReference type="RefSeq" id="WP_209872916.1">
    <property type="nucleotide sequence ID" value="NZ_JAGGLV010000006.1"/>
</dbReference>
<gene>
    <name evidence="2" type="ORF">J2Z70_002381</name>
</gene>
<proteinExistence type="predicted"/>
<dbReference type="EMBL" id="JAGGLV010000006">
    <property type="protein sequence ID" value="MBP2112227.1"/>
    <property type="molecule type" value="Genomic_DNA"/>
</dbReference>
<organism evidence="2 3">
    <name type="scientific">Paenibacillus silagei</name>
    <dbReference type="NCBI Taxonomy" id="1670801"/>
    <lineage>
        <taxon>Bacteria</taxon>
        <taxon>Bacillati</taxon>
        <taxon>Bacillota</taxon>
        <taxon>Bacilli</taxon>
        <taxon>Bacillales</taxon>
        <taxon>Paenibacillaceae</taxon>
        <taxon>Paenibacillus</taxon>
    </lineage>
</organism>
<feature type="region of interest" description="Disordered" evidence="1">
    <location>
        <begin position="89"/>
        <end position="125"/>
    </location>
</feature>
<feature type="compositionally biased region" description="Polar residues" evidence="1">
    <location>
        <begin position="48"/>
        <end position="59"/>
    </location>
</feature>
<evidence type="ECO:0000313" key="2">
    <source>
        <dbReference type="EMBL" id="MBP2112227.1"/>
    </source>
</evidence>
<evidence type="ECO:0000313" key="3">
    <source>
        <dbReference type="Proteomes" id="UP000773462"/>
    </source>
</evidence>
<dbReference type="Proteomes" id="UP000773462">
    <property type="component" value="Unassembled WGS sequence"/>
</dbReference>